<reference evidence="2 3" key="1">
    <citation type="submission" date="2024-01" db="EMBL/GenBank/DDBJ databases">
        <title>Genome assemblies of Stephania.</title>
        <authorList>
            <person name="Yang L."/>
        </authorList>
    </citation>
    <scope>NUCLEOTIDE SEQUENCE [LARGE SCALE GENOMIC DNA]</scope>
    <source>
        <strain evidence="2">YNDBR</strain>
        <tissue evidence="2">Leaf</tissue>
    </source>
</reference>
<feature type="region of interest" description="Disordered" evidence="1">
    <location>
        <begin position="1"/>
        <end position="48"/>
    </location>
</feature>
<gene>
    <name evidence="2" type="ORF">Syun_003734</name>
</gene>
<name>A0AAP0Q036_9MAGN</name>
<proteinExistence type="predicted"/>
<feature type="compositionally biased region" description="Basic and acidic residues" evidence="1">
    <location>
        <begin position="11"/>
        <end position="25"/>
    </location>
</feature>
<evidence type="ECO:0000313" key="3">
    <source>
        <dbReference type="Proteomes" id="UP001420932"/>
    </source>
</evidence>
<organism evidence="2 3">
    <name type="scientific">Stephania yunnanensis</name>
    <dbReference type="NCBI Taxonomy" id="152371"/>
    <lineage>
        <taxon>Eukaryota</taxon>
        <taxon>Viridiplantae</taxon>
        <taxon>Streptophyta</taxon>
        <taxon>Embryophyta</taxon>
        <taxon>Tracheophyta</taxon>
        <taxon>Spermatophyta</taxon>
        <taxon>Magnoliopsida</taxon>
        <taxon>Ranunculales</taxon>
        <taxon>Menispermaceae</taxon>
        <taxon>Menispermoideae</taxon>
        <taxon>Cissampelideae</taxon>
        <taxon>Stephania</taxon>
    </lineage>
</organism>
<dbReference type="EMBL" id="JBBNAF010000002">
    <property type="protein sequence ID" value="KAK9162832.1"/>
    <property type="molecule type" value="Genomic_DNA"/>
</dbReference>
<accession>A0AAP0Q036</accession>
<sequence length="76" mass="8732">MMEKSMMPARSSDRRRQRGRAEARRTWKMRRHDGGGMTSCSGEKMASSSSLDGWTAVRLQQWRANGIVQRWDSSKA</sequence>
<dbReference type="AlphaFoldDB" id="A0AAP0Q036"/>
<feature type="compositionally biased region" description="Polar residues" evidence="1">
    <location>
        <begin position="38"/>
        <end position="48"/>
    </location>
</feature>
<protein>
    <submittedName>
        <fullName evidence="2">Uncharacterized protein</fullName>
    </submittedName>
</protein>
<keyword evidence="3" id="KW-1185">Reference proteome</keyword>
<dbReference type="Proteomes" id="UP001420932">
    <property type="component" value="Unassembled WGS sequence"/>
</dbReference>
<evidence type="ECO:0000313" key="2">
    <source>
        <dbReference type="EMBL" id="KAK9162832.1"/>
    </source>
</evidence>
<comment type="caution">
    <text evidence="2">The sequence shown here is derived from an EMBL/GenBank/DDBJ whole genome shotgun (WGS) entry which is preliminary data.</text>
</comment>
<evidence type="ECO:0000256" key="1">
    <source>
        <dbReference type="SAM" id="MobiDB-lite"/>
    </source>
</evidence>